<organism evidence="3 4">
    <name type="scientific">Herbaspirillum huttiense subsp. lycopersici</name>
    <dbReference type="NCBI Taxonomy" id="3074428"/>
    <lineage>
        <taxon>Bacteria</taxon>
        <taxon>Pseudomonadati</taxon>
        <taxon>Pseudomonadota</taxon>
        <taxon>Betaproteobacteria</taxon>
        <taxon>Burkholderiales</taxon>
        <taxon>Oxalobacteraceae</taxon>
        <taxon>Herbaspirillum</taxon>
    </lineage>
</organism>
<reference evidence="3" key="1">
    <citation type="submission" date="2023-09" db="EMBL/GenBank/DDBJ databases">
        <title>Description of first Herbaspirillum huttiense subsp. nephrolepsisexaltata and Herbaspirillum huttiense subsp. lycopersicon.</title>
        <authorList>
            <person name="Poudel M."/>
            <person name="Sharma A."/>
            <person name="Goss E."/>
            <person name="Tapia J.H."/>
            <person name="Harmon C.M."/>
            <person name="Jones J.B."/>
        </authorList>
    </citation>
    <scope>NUCLEOTIDE SEQUENCE</scope>
    <source>
        <strain evidence="3">SE1</strain>
    </source>
</reference>
<evidence type="ECO:0000256" key="2">
    <source>
        <dbReference type="SAM" id="SignalP"/>
    </source>
</evidence>
<sequence>MNNKFLASPLPALLATLSLLCAAAAHAAEEDVSKADPQRWYQEDNSAKGRLQNLNKETAAAYAEALQGCRSMRGKDAAACRKQAADARSQDTARAQRIFKDYQGGEPAATLIKDERKPMHKHGAKSAAR</sequence>
<accession>A0ABU2ELJ9</accession>
<evidence type="ECO:0000256" key="1">
    <source>
        <dbReference type="SAM" id="MobiDB-lite"/>
    </source>
</evidence>
<gene>
    <name evidence="3" type="ORF">RI048_12415</name>
</gene>
<feature type="signal peptide" evidence="2">
    <location>
        <begin position="1"/>
        <end position="27"/>
    </location>
</feature>
<name>A0ABU2ELJ9_9BURK</name>
<feature type="region of interest" description="Disordered" evidence="1">
    <location>
        <begin position="106"/>
        <end position="129"/>
    </location>
</feature>
<feature type="chain" id="PRO_5045410491" evidence="2">
    <location>
        <begin position="28"/>
        <end position="129"/>
    </location>
</feature>
<keyword evidence="2" id="KW-0732">Signal</keyword>
<evidence type="ECO:0000313" key="3">
    <source>
        <dbReference type="EMBL" id="MDR9849025.1"/>
    </source>
</evidence>
<evidence type="ECO:0000313" key="4">
    <source>
        <dbReference type="Proteomes" id="UP001246576"/>
    </source>
</evidence>
<dbReference type="Proteomes" id="UP001246576">
    <property type="component" value="Unassembled WGS sequence"/>
</dbReference>
<proteinExistence type="predicted"/>
<feature type="compositionally biased region" description="Basic residues" evidence="1">
    <location>
        <begin position="118"/>
        <end position="129"/>
    </location>
</feature>
<dbReference type="EMBL" id="JAVLSJ010000005">
    <property type="protein sequence ID" value="MDR9849025.1"/>
    <property type="molecule type" value="Genomic_DNA"/>
</dbReference>
<protein>
    <submittedName>
        <fullName evidence="3">Uncharacterized protein</fullName>
    </submittedName>
</protein>
<comment type="caution">
    <text evidence="3">The sequence shown here is derived from an EMBL/GenBank/DDBJ whole genome shotgun (WGS) entry which is preliminary data.</text>
</comment>
<keyword evidence="4" id="KW-1185">Reference proteome</keyword>
<dbReference type="RefSeq" id="WP_310839988.1">
    <property type="nucleotide sequence ID" value="NZ_JAVLSJ010000005.1"/>
</dbReference>